<evidence type="ECO:0000256" key="1">
    <source>
        <dbReference type="SAM" id="Phobius"/>
    </source>
</evidence>
<feature type="transmembrane region" description="Helical" evidence="1">
    <location>
        <begin position="12"/>
        <end position="30"/>
    </location>
</feature>
<evidence type="ECO:0000313" key="3">
    <source>
        <dbReference type="Proteomes" id="UP001199631"/>
    </source>
</evidence>
<keyword evidence="1" id="KW-0812">Transmembrane</keyword>
<gene>
    <name evidence="2" type="ORF">K3T81_09930</name>
</gene>
<dbReference type="Proteomes" id="UP001199631">
    <property type="component" value="Unassembled WGS sequence"/>
</dbReference>
<dbReference type="AlphaFoldDB" id="A0AAW5B7T7"/>
<protein>
    <submittedName>
        <fullName evidence="2">Uncharacterized protein</fullName>
    </submittedName>
</protein>
<keyword evidence="3" id="KW-1185">Reference proteome</keyword>
<comment type="caution">
    <text evidence="2">The sequence shown here is derived from an EMBL/GenBank/DDBJ whole genome shotgun (WGS) entry which is preliminary data.</text>
</comment>
<keyword evidence="1" id="KW-1133">Transmembrane helix</keyword>
<reference evidence="2 3" key="1">
    <citation type="journal article" date="2022" name="Evol. Bioinform. Online">
        <title>Draft Genome Sequence of Oceanobacillus jordanicus Strain GSFE11, a Halotolerant Plant Growth-Promoting Bacterial Endophyte Isolated From the Jordan Valley.</title>
        <authorList>
            <person name="Alhindi T."/>
            <person name="Albdaiwi R."/>
        </authorList>
    </citation>
    <scope>NUCLEOTIDE SEQUENCE [LARGE SCALE GENOMIC DNA]</scope>
    <source>
        <strain evidence="2 3">GSFE11</strain>
    </source>
</reference>
<feature type="transmembrane region" description="Helical" evidence="1">
    <location>
        <begin position="36"/>
        <end position="54"/>
    </location>
</feature>
<dbReference type="EMBL" id="JAIFZM010000007">
    <property type="protein sequence ID" value="MCG3419472.1"/>
    <property type="molecule type" value="Genomic_DNA"/>
</dbReference>
<accession>A0AAW5B7T7</accession>
<evidence type="ECO:0000313" key="2">
    <source>
        <dbReference type="EMBL" id="MCG3419472.1"/>
    </source>
</evidence>
<proteinExistence type="predicted"/>
<dbReference type="RefSeq" id="WP_238019721.1">
    <property type="nucleotide sequence ID" value="NZ_JAIFZM010000007.1"/>
</dbReference>
<keyword evidence="1" id="KW-0472">Membrane</keyword>
<organism evidence="2 3">
    <name type="scientific">Oceanobacillus jordanicus</name>
    <dbReference type="NCBI Taxonomy" id="2867266"/>
    <lineage>
        <taxon>Bacteria</taxon>
        <taxon>Bacillati</taxon>
        <taxon>Bacillota</taxon>
        <taxon>Bacilli</taxon>
        <taxon>Bacillales</taxon>
        <taxon>Bacillaceae</taxon>
        <taxon>Oceanobacillus</taxon>
    </lineage>
</organism>
<sequence length="63" mass="6905">MNYTMLKDVKTMLGFSASIIGSIIAILLAARDLDGWVVFSILSLILLALSVTRASRLYNQKST</sequence>
<name>A0AAW5B7T7_9BACI</name>